<evidence type="ECO:0000313" key="1">
    <source>
        <dbReference type="EMBL" id="GEO08092.1"/>
    </source>
</evidence>
<name>A0A512B7Z4_9BACT</name>
<reference evidence="1 2" key="1">
    <citation type="submission" date="2019-07" db="EMBL/GenBank/DDBJ databases">
        <title>Whole genome shotgun sequence of Segetibacter aerophilus NBRC 106135.</title>
        <authorList>
            <person name="Hosoyama A."/>
            <person name="Uohara A."/>
            <person name="Ohji S."/>
            <person name="Ichikawa N."/>
        </authorList>
    </citation>
    <scope>NUCLEOTIDE SEQUENCE [LARGE SCALE GENOMIC DNA]</scope>
    <source>
        <strain evidence="1 2">NBRC 106135</strain>
    </source>
</reference>
<dbReference type="EMBL" id="BJYT01000001">
    <property type="protein sequence ID" value="GEO08092.1"/>
    <property type="molecule type" value="Genomic_DNA"/>
</dbReference>
<dbReference type="Proteomes" id="UP000321513">
    <property type="component" value="Unassembled WGS sequence"/>
</dbReference>
<accession>A0A512B7Z4</accession>
<dbReference type="AlphaFoldDB" id="A0A512B7Z4"/>
<proteinExistence type="predicted"/>
<dbReference type="RefSeq" id="WP_147202073.1">
    <property type="nucleotide sequence ID" value="NZ_BJYT01000001.1"/>
</dbReference>
<gene>
    <name evidence="1" type="ORF">SAE01_05880</name>
</gene>
<evidence type="ECO:0008006" key="3">
    <source>
        <dbReference type="Google" id="ProtNLM"/>
    </source>
</evidence>
<organism evidence="1 2">
    <name type="scientific">Segetibacter aerophilus</name>
    <dbReference type="NCBI Taxonomy" id="670293"/>
    <lineage>
        <taxon>Bacteria</taxon>
        <taxon>Pseudomonadati</taxon>
        <taxon>Bacteroidota</taxon>
        <taxon>Chitinophagia</taxon>
        <taxon>Chitinophagales</taxon>
        <taxon>Chitinophagaceae</taxon>
        <taxon>Segetibacter</taxon>
    </lineage>
</organism>
<evidence type="ECO:0000313" key="2">
    <source>
        <dbReference type="Proteomes" id="UP000321513"/>
    </source>
</evidence>
<comment type="caution">
    <text evidence="1">The sequence shown here is derived from an EMBL/GenBank/DDBJ whole genome shotgun (WGS) entry which is preliminary data.</text>
</comment>
<protein>
    <recommendedName>
        <fullName evidence="3">GAF domain-containing protein</fullName>
    </recommendedName>
</protein>
<keyword evidence="2" id="KW-1185">Reference proteome</keyword>
<sequence length="772" mass="90188">MKIYKQKSRPWITEQHFQFNPSFGPYVRFLQKKMDHSQDIRVKFYRYLIKKFNQTPELIVPFTDVKMLEQHEELIQLLVMSLVPLSSSVESHPFALAFLQPSCLFHYSDTFKTTFIDEHIEFNTQEDEESNLRYFVRLILERCYNIKTDDNHKIIKQVKNKEGDIIKHLQMTVESSFIEVHVNGTLPPYNPKWVKIINSTGNDFFAAFKKFPSEKFTVEGFCMISIEDVSKEMAIAELKNAIINMPMVSIDETVNQVEMAIGELVNDSMIRIGITPFFKLNGRIVYDSFLITKGVGISSIERSIKKGIDINETYSRLSENPEPYIFSNIDKDFVISRASINDLGKQQIKNYLVLPIFTKKDGLLGLFELEKENISTKVIDILQPAVPLIRDLLYYMIETLDNNINRIVKEKYTPLQPSVEWKFHEAAWNTLRNHGDNKKEDVVEDIVFPEVHPLYGAIDIRDSSVERNIALKNDYVNQLEATVQLLDKTSKDISLPLLDSIKFKCERFIDSIDDFITTENEIEIIEFFENEVFVFFRYLSERNLGYEKEIANYFAKTDKRHGVFNSNLNAYEISIEKINKSIVEYLEEEVKKQQAIYNFYFEKYRTDGVEYNIYIGKSIVSTKTFDPIYLKNLKLWQLTTMAHIAKLNYEMQDTLPLSLLTTQLILVQTHPIDICFRKDERRFDVEGSSNIRYEVLKKRIDKSRIKGSSERLTQPHTIAIIYSNSSEVTVYLQHINYLQSKKLLTEKVEKFELEDLQGVSGLKALRVGVKYD</sequence>
<dbReference type="OrthoDB" id="627374at2"/>